<reference evidence="2" key="1">
    <citation type="submission" date="2022-11" db="UniProtKB">
        <authorList>
            <consortium name="WormBaseParasite"/>
        </authorList>
    </citation>
    <scope>IDENTIFICATION</scope>
</reference>
<sequence length="76" mass="8973">MQGENDKEKTQTSRAIANFFFHASERKENFREDVPVACKTTAVRSIISNMHLKRQRFTWTAICEESLALIRNDRWI</sequence>
<keyword evidence="1" id="KW-1185">Reference proteome</keyword>
<organism evidence="1 2">
    <name type="scientific">Ditylenchus dipsaci</name>
    <dbReference type="NCBI Taxonomy" id="166011"/>
    <lineage>
        <taxon>Eukaryota</taxon>
        <taxon>Metazoa</taxon>
        <taxon>Ecdysozoa</taxon>
        <taxon>Nematoda</taxon>
        <taxon>Chromadorea</taxon>
        <taxon>Rhabditida</taxon>
        <taxon>Tylenchina</taxon>
        <taxon>Tylenchomorpha</taxon>
        <taxon>Sphaerularioidea</taxon>
        <taxon>Anguinidae</taxon>
        <taxon>Anguininae</taxon>
        <taxon>Ditylenchus</taxon>
    </lineage>
</organism>
<proteinExistence type="predicted"/>
<dbReference type="Proteomes" id="UP000887574">
    <property type="component" value="Unplaced"/>
</dbReference>
<accession>A0A915DN30</accession>
<dbReference type="AlphaFoldDB" id="A0A915DN30"/>
<evidence type="ECO:0000313" key="2">
    <source>
        <dbReference type="WBParaSite" id="jg21324"/>
    </source>
</evidence>
<name>A0A915DN30_9BILA</name>
<protein>
    <submittedName>
        <fullName evidence="2">Uncharacterized protein</fullName>
    </submittedName>
</protein>
<dbReference type="WBParaSite" id="jg21324">
    <property type="protein sequence ID" value="jg21324"/>
    <property type="gene ID" value="jg21324"/>
</dbReference>
<evidence type="ECO:0000313" key="1">
    <source>
        <dbReference type="Proteomes" id="UP000887574"/>
    </source>
</evidence>